<accession>A0A4W3HWP1</accession>
<dbReference type="GO" id="GO:0005078">
    <property type="term" value="F:MAP-kinase scaffold activity"/>
    <property type="evidence" value="ECO:0007669"/>
    <property type="project" value="InterPro"/>
</dbReference>
<dbReference type="GO" id="GO:0005737">
    <property type="term" value="C:cytoplasm"/>
    <property type="evidence" value="ECO:0007669"/>
    <property type="project" value="UniProtKB-SubCell"/>
</dbReference>
<reference evidence="8" key="5">
    <citation type="submission" date="2025-09" db="UniProtKB">
        <authorList>
            <consortium name="Ensembl"/>
        </authorList>
    </citation>
    <scope>IDENTIFICATION</scope>
</reference>
<feature type="coiled-coil region" evidence="5">
    <location>
        <begin position="288"/>
        <end position="370"/>
    </location>
</feature>
<feature type="compositionally biased region" description="Low complexity" evidence="6">
    <location>
        <begin position="783"/>
        <end position="796"/>
    </location>
</feature>
<organism evidence="8 9">
    <name type="scientific">Callorhinchus milii</name>
    <name type="common">Ghost shark</name>
    <dbReference type="NCBI Taxonomy" id="7868"/>
    <lineage>
        <taxon>Eukaryota</taxon>
        <taxon>Metazoa</taxon>
        <taxon>Chordata</taxon>
        <taxon>Craniata</taxon>
        <taxon>Vertebrata</taxon>
        <taxon>Chondrichthyes</taxon>
        <taxon>Holocephali</taxon>
        <taxon>Chimaeriformes</taxon>
        <taxon>Callorhinchidae</taxon>
        <taxon>Callorhinchus</taxon>
    </lineage>
</organism>
<dbReference type="InterPro" id="IPR034744">
    <property type="entry name" value="RH2"/>
</dbReference>
<keyword evidence="9" id="KW-1185">Reference proteome</keyword>
<dbReference type="InterPro" id="IPR032486">
    <property type="entry name" value="JIP_LZII"/>
</dbReference>
<evidence type="ECO:0000256" key="5">
    <source>
        <dbReference type="SAM" id="Coils"/>
    </source>
</evidence>
<keyword evidence="4 5" id="KW-0175">Coiled coil</keyword>
<proteinExistence type="inferred from homology"/>
<name>A0A4W3HWP1_CALMI</name>
<dbReference type="PROSITE" id="PS51777">
    <property type="entry name" value="RH2"/>
    <property type="match status" value="1"/>
</dbReference>
<evidence type="ECO:0000256" key="6">
    <source>
        <dbReference type="SAM" id="MobiDB-lite"/>
    </source>
</evidence>
<dbReference type="InterPro" id="IPR036322">
    <property type="entry name" value="WD40_repeat_dom_sf"/>
</dbReference>
<dbReference type="InterPro" id="IPR039911">
    <property type="entry name" value="JIP3/JIP4"/>
</dbReference>
<feature type="compositionally biased region" description="Basic and acidic residues" evidence="6">
    <location>
        <begin position="564"/>
        <end position="573"/>
    </location>
</feature>
<feature type="region of interest" description="Disordered" evidence="6">
    <location>
        <begin position="95"/>
        <end position="119"/>
    </location>
</feature>
<dbReference type="Ensembl" id="ENSCMIT00000020062.1">
    <property type="protein sequence ID" value="ENSCMIP00000019695.1"/>
    <property type="gene ID" value="ENSCMIG00000008895.1"/>
</dbReference>
<feature type="region of interest" description="Disordered" evidence="6">
    <location>
        <begin position="444"/>
        <end position="472"/>
    </location>
</feature>
<evidence type="ECO:0000256" key="1">
    <source>
        <dbReference type="ARBA" id="ARBA00004496"/>
    </source>
</evidence>
<feature type="compositionally biased region" description="Basic and acidic residues" evidence="6">
    <location>
        <begin position="760"/>
        <end position="780"/>
    </location>
</feature>
<protein>
    <submittedName>
        <fullName evidence="8">Mitogen-activated protein kinase 8 interacting protein 3</fullName>
    </submittedName>
</protein>
<evidence type="ECO:0000256" key="4">
    <source>
        <dbReference type="ARBA" id="ARBA00023054"/>
    </source>
</evidence>
<evidence type="ECO:0000259" key="7">
    <source>
        <dbReference type="PROSITE" id="PS51777"/>
    </source>
</evidence>
<feature type="compositionally biased region" description="Polar residues" evidence="6">
    <location>
        <begin position="1073"/>
        <end position="1088"/>
    </location>
</feature>
<dbReference type="GeneTree" id="ENSGT00940000153496"/>
<evidence type="ECO:0000313" key="8">
    <source>
        <dbReference type="Ensembl" id="ENSCMIP00000019695.1"/>
    </source>
</evidence>
<dbReference type="Proteomes" id="UP000314986">
    <property type="component" value="Unassembled WGS sequence"/>
</dbReference>
<evidence type="ECO:0000313" key="9">
    <source>
        <dbReference type="Proteomes" id="UP000314986"/>
    </source>
</evidence>
<dbReference type="InterPro" id="IPR015943">
    <property type="entry name" value="WD40/YVTN_repeat-like_dom_sf"/>
</dbReference>
<feature type="region of interest" description="Disordered" evidence="6">
    <location>
        <begin position="687"/>
        <end position="796"/>
    </location>
</feature>
<feature type="region of interest" description="Disordered" evidence="6">
    <location>
        <begin position="563"/>
        <end position="582"/>
    </location>
</feature>
<keyword evidence="3" id="KW-0963">Cytoplasm</keyword>
<dbReference type="GO" id="GO:0030159">
    <property type="term" value="F:signaling receptor complex adaptor activity"/>
    <property type="evidence" value="ECO:0007669"/>
    <property type="project" value="TreeGrafter"/>
</dbReference>
<comment type="subcellular location">
    <subcellularLocation>
        <location evidence="1">Cytoplasm</location>
    </subcellularLocation>
</comment>
<feature type="compositionally biased region" description="Low complexity" evidence="6">
    <location>
        <begin position="687"/>
        <end position="701"/>
    </location>
</feature>
<evidence type="ECO:0000256" key="2">
    <source>
        <dbReference type="ARBA" id="ARBA00009866"/>
    </source>
</evidence>
<dbReference type="FunFam" id="1.20.5.1000:FF:000001">
    <property type="entry name" value="C-Jun-amino-terminal kinase-interacting protein 3 isoform X2"/>
    <property type="match status" value="1"/>
</dbReference>
<reference evidence="8" key="4">
    <citation type="submission" date="2025-08" db="UniProtKB">
        <authorList>
            <consortium name="Ensembl"/>
        </authorList>
    </citation>
    <scope>IDENTIFICATION</scope>
</reference>
<dbReference type="FunFam" id="2.130.10.10:FF:000700">
    <property type="entry name" value="Sperm-associated antigen 9a"/>
    <property type="match status" value="1"/>
</dbReference>
<feature type="domain" description="RH2" evidence="7">
    <location>
        <begin position="342"/>
        <end position="414"/>
    </location>
</feature>
<dbReference type="Gene3D" id="2.130.10.10">
    <property type="entry name" value="YVTN repeat-like/Quinoprotein amine dehydrogenase"/>
    <property type="match status" value="1"/>
</dbReference>
<dbReference type="GO" id="GO:0019894">
    <property type="term" value="F:kinesin binding"/>
    <property type="evidence" value="ECO:0007669"/>
    <property type="project" value="TreeGrafter"/>
</dbReference>
<dbReference type="PANTHER" id="PTHR13886">
    <property type="entry name" value="JNK/SAPK-ASSOCIATED PROTEIN"/>
    <property type="match status" value="1"/>
</dbReference>
<dbReference type="GO" id="GO:0008432">
    <property type="term" value="F:JUN kinase binding"/>
    <property type="evidence" value="ECO:0007669"/>
    <property type="project" value="TreeGrafter"/>
</dbReference>
<dbReference type="GO" id="GO:0016192">
    <property type="term" value="P:vesicle-mediated transport"/>
    <property type="evidence" value="ECO:0007669"/>
    <property type="project" value="TreeGrafter"/>
</dbReference>
<evidence type="ECO:0000256" key="3">
    <source>
        <dbReference type="ARBA" id="ARBA00022490"/>
    </source>
</evidence>
<reference evidence="9" key="3">
    <citation type="journal article" date="2014" name="Nature">
        <title>Elephant shark genome provides unique insights into gnathostome evolution.</title>
        <authorList>
            <consortium name="International Elephant Shark Genome Sequencing Consortium"/>
            <person name="Venkatesh B."/>
            <person name="Lee A.P."/>
            <person name="Ravi V."/>
            <person name="Maurya A.K."/>
            <person name="Lian M.M."/>
            <person name="Swann J.B."/>
            <person name="Ohta Y."/>
            <person name="Flajnik M.F."/>
            <person name="Sutoh Y."/>
            <person name="Kasahara M."/>
            <person name="Hoon S."/>
            <person name="Gangu V."/>
            <person name="Roy S.W."/>
            <person name="Irimia M."/>
            <person name="Korzh V."/>
            <person name="Kondrychyn I."/>
            <person name="Lim Z.W."/>
            <person name="Tay B.H."/>
            <person name="Tohari S."/>
            <person name="Kong K.W."/>
            <person name="Ho S."/>
            <person name="Lorente-Galdos B."/>
            <person name="Quilez J."/>
            <person name="Marques-Bonet T."/>
            <person name="Raney B.J."/>
            <person name="Ingham P.W."/>
            <person name="Tay A."/>
            <person name="Hillier L.W."/>
            <person name="Minx P."/>
            <person name="Boehm T."/>
            <person name="Wilson R.K."/>
            <person name="Brenner S."/>
            <person name="Warren W.C."/>
        </authorList>
    </citation>
    <scope>NUCLEOTIDE SEQUENCE [LARGE SCALE GENOMIC DNA]</scope>
</reference>
<dbReference type="Pfam" id="PF19056">
    <property type="entry name" value="WD40_2"/>
    <property type="match status" value="1"/>
</dbReference>
<comment type="similarity">
    <text evidence="2">Belongs to the JIP scaffold family.</text>
</comment>
<feature type="region of interest" description="Disordered" evidence="6">
    <location>
        <begin position="62"/>
        <end position="83"/>
    </location>
</feature>
<dbReference type="Gene3D" id="1.20.5.1000">
    <property type="entry name" value="arf6 gtpase in complex with a specific effector, jip4"/>
    <property type="match status" value="1"/>
</dbReference>
<feature type="coiled-coil region" evidence="5">
    <location>
        <begin position="3"/>
        <end position="44"/>
    </location>
</feature>
<sequence length="1148" mass="127526">TQVESLELQSRQLELKSKNYSDQMSRLEEREAEMKKEYNALHLRHTEMIQTYVEHIERSKMHQVGSNAQSDGTMTGKPRKERPNTLGLFPVLDLRGQPTAATPSTAGTKSNTPTSSVPSAAVTPLNEVVNPIYNGATKLKNQRKEKGNSRNMKVQVTQEMRNVSIGMGSSDEWSDVQDIIDSTPELDMCQDPRCDGPGGNSPTQGIVNKAFGINTDSLYHELSTAGSEVIGDVDEGADLLGMGKEVENLIMENTQLLETKNALNIVKDDLIAKVDELWSEQEVLRGELETVRQAKAKVESRLKELEDELKRVKSEAIVALNSKEGKEDDVSDLQDDVQVAQRRRFTRVEMARVLMERNQYKERLMELQEAVRWTEMIRWESVRWNCFSRLFSPSSAAQPTKRPPVLHYAAPNTYGNSELFKRRSHTMFQLSTTDRRTADLLPEEHSSLTIASPHLPPRDCTSSTRREQKREQYRQVREYVKNDGNRLQAYGWSLPAKYKQWSPNDSQEDNRMKNVPVPVYCRPLVARDPTMKLWCAAGVDLTGWKPGFADMGCGLGRSRSCDPLTHETEKEGKTSSSHSSPDKTRQICFLHKAIPDASSRVWICTSTHSTSKIVIIDANQPGTIMDHFTVCNAHVLCITSVPAASESDYPAGEIYLEGDLNPDESNGTEGVLAGITLVGCATRCNVPRSSSTSRSDTPTSDKAQTDVATVNGGKVNQPQSAEEATEATEATENGVGDWEPGSARPGAYTEHIFTEPAQPESHKAQLRENGQCKEEQKTEQSEQESNSYSSPSTTSAAPSMWLGAQNGCLYVHSAVSNWKKCLHTIKLKDAVLSIVHVKGRVLVALNNGTLAIFHRAEDGQWDLSNYHLMDLRRPNHSIRCMAVVHDKVWCGYKNKIHVIQPKTMQIEKSFDAHPRRESQVRQLAWIGDGVWVSIRLDSTLRLYHAHTHQHLQDVDIEPYVSKMLGTGKLGFSFVRITALLIGGNRLWVGTGNGVVISIPLTETNKTSPTNSEGSRAGGVIRVYADESSDKASVGSFIPYCSMAQAQLCFHGHRDAVKFFVSVLGNVLETLSGSVLDSPTENPGPTGTEQEQRLQPVLVLSGGEGYIDFRIGDGEDDETDESLPTEIRPSLSKAEQSHIIVWQVAYVPE</sequence>
<dbReference type="AlphaFoldDB" id="A0A4W3HWP1"/>
<feature type="region of interest" description="Disordered" evidence="6">
    <location>
        <begin position="1073"/>
        <end position="1092"/>
    </location>
</feature>
<reference evidence="9" key="1">
    <citation type="journal article" date="2006" name="Science">
        <title>Ancient noncoding elements conserved in the human genome.</title>
        <authorList>
            <person name="Venkatesh B."/>
            <person name="Kirkness E.F."/>
            <person name="Loh Y.H."/>
            <person name="Halpern A.L."/>
            <person name="Lee A.P."/>
            <person name="Johnson J."/>
            <person name="Dandona N."/>
            <person name="Viswanathan L.D."/>
            <person name="Tay A."/>
            <person name="Venter J.C."/>
            <person name="Strausberg R.L."/>
            <person name="Brenner S."/>
        </authorList>
    </citation>
    <scope>NUCLEOTIDE SEQUENCE [LARGE SCALE GENOMIC DNA]</scope>
</reference>
<dbReference type="PANTHER" id="PTHR13886:SF3">
    <property type="entry name" value="C-JUN-AMINO-TERMINAL KINASE-INTERACTING PROTEIN 3"/>
    <property type="match status" value="1"/>
</dbReference>
<dbReference type="Pfam" id="PF16471">
    <property type="entry name" value="JIP_LZII"/>
    <property type="match status" value="1"/>
</dbReference>
<reference evidence="9" key="2">
    <citation type="journal article" date="2007" name="PLoS Biol.">
        <title>Survey sequencing and comparative analysis of the elephant shark (Callorhinchus milii) genome.</title>
        <authorList>
            <person name="Venkatesh B."/>
            <person name="Kirkness E.F."/>
            <person name="Loh Y.H."/>
            <person name="Halpern A.L."/>
            <person name="Lee A.P."/>
            <person name="Johnson J."/>
            <person name="Dandona N."/>
            <person name="Viswanathan L.D."/>
            <person name="Tay A."/>
            <person name="Venter J.C."/>
            <person name="Strausberg R.L."/>
            <person name="Brenner S."/>
        </authorList>
    </citation>
    <scope>NUCLEOTIDE SEQUENCE [LARGE SCALE GENOMIC DNA]</scope>
</reference>
<feature type="compositionally biased region" description="Polar residues" evidence="6">
    <location>
        <begin position="64"/>
        <end position="73"/>
    </location>
</feature>
<dbReference type="SUPFAM" id="SSF50978">
    <property type="entry name" value="WD40 repeat-like"/>
    <property type="match status" value="1"/>
</dbReference>
<feature type="compositionally biased region" description="Polar residues" evidence="6">
    <location>
        <begin position="99"/>
        <end position="118"/>
    </location>
</feature>